<dbReference type="PANTHER" id="PTHR43298:SF2">
    <property type="entry name" value="FMN_FAD EXPORTER YEEO-RELATED"/>
    <property type="match status" value="1"/>
</dbReference>
<keyword evidence="7" id="KW-0406">Ion transport</keyword>
<keyword evidence="3" id="KW-0050">Antiport</keyword>
<sequence length="459" mass="51025">MQITDYTKEFKYNWKLAAPVMLGMLGHTFVSFVDNIMVGQLGTAELAAVSLGNSFMFIAMSLGIGFSTAITPLIAEADAAQNFLKGKSFFKHGLFLCTVLGVLLFLLVFFAKPIMYLMKQPEEVVELAIPYLDLVAFSLIPLIVFQGFKQFSDGLSMTRYPMYATILGNIINIVLNYLLIFGKFGFPELGIVGAAYGTLASRVIMVWYLWFLLQSKEKSKAYVTNIKFFDLNKFKLKKLLNLGAPSAMQMFFEVAIFTAAIWLSGLLGKNPQAANQIALNLSSMTFMVAMGLSVASMVRVGNQKGLKNYVELRRIAFSIFLLGVILATCFAVLFFVFHDYLPKIYVDFDDAENLADNTEVISIASKLLIAAAIFQISDSIQVLVLGALRGLQDVKIPTVITFISYWLIGFPISWYLGKEDAYGSFGIWLGLLSGLTTAAILLYIRFNYLTKKLILSNIK</sequence>
<dbReference type="CDD" id="cd13131">
    <property type="entry name" value="MATE_NorM_like"/>
    <property type="match status" value="1"/>
</dbReference>
<feature type="transmembrane region" description="Helical" evidence="10">
    <location>
        <begin position="319"/>
        <end position="341"/>
    </location>
</feature>
<feature type="transmembrane region" description="Helical" evidence="10">
    <location>
        <begin position="128"/>
        <end position="148"/>
    </location>
</feature>
<evidence type="ECO:0000256" key="10">
    <source>
        <dbReference type="SAM" id="Phobius"/>
    </source>
</evidence>
<evidence type="ECO:0000256" key="5">
    <source>
        <dbReference type="ARBA" id="ARBA00022692"/>
    </source>
</evidence>
<feature type="transmembrane region" description="Helical" evidence="10">
    <location>
        <begin position="277"/>
        <end position="298"/>
    </location>
</feature>
<feature type="transmembrane region" description="Helical" evidence="10">
    <location>
        <begin position="422"/>
        <end position="444"/>
    </location>
</feature>
<feature type="transmembrane region" description="Helical" evidence="10">
    <location>
        <begin position="53"/>
        <end position="74"/>
    </location>
</feature>
<feature type="transmembrane region" description="Helical" evidence="10">
    <location>
        <begin position="396"/>
        <end position="416"/>
    </location>
</feature>
<keyword evidence="12" id="KW-1185">Reference proteome</keyword>
<comment type="subcellular location">
    <subcellularLocation>
        <location evidence="1">Cell membrane</location>
        <topology evidence="1">Multi-pass membrane protein</topology>
    </subcellularLocation>
</comment>
<dbReference type="PANTHER" id="PTHR43298">
    <property type="entry name" value="MULTIDRUG RESISTANCE PROTEIN NORM-RELATED"/>
    <property type="match status" value="1"/>
</dbReference>
<dbReference type="Proteomes" id="UP001303407">
    <property type="component" value="Chromosome"/>
</dbReference>
<reference evidence="11 12" key="1">
    <citation type="submission" date="2023-09" db="EMBL/GenBank/DDBJ databases">
        <title>Thalassobella suaedae gen. nov., sp. nov., a marine bacterium of the family Flavobacteriaceae isolated from a halophyte Suaeda japonica.</title>
        <authorList>
            <person name="Lee S.Y."/>
            <person name="Hwang C.Y."/>
        </authorList>
    </citation>
    <scope>NUCLEOTIDE SEQUENCE [LARGE SCALE GENOMIC DNA]</scope>
    <source>
        <strain evidence="11 12">HL-DH10</strain>
    </source>
</reference>
<dbReference type="InterPro" id="IPR048279">
    <property type="entry name" value="MdtK-like"/>
</dbReference>
<keyword evidence="2" id="KW-0813">Transport</keyword>
<keyword evidence="4" id="KW-1003">Cell membrane</keyword>
<evidence type="ECO:0000256" key="7">
    <source>
        <dbReference type="ARBA" id="ARBA00023065"/>
    </source>
</evidence>
<keyword evidence="5 10" id="KW-0812">Transmembrane</keyword>
<feature type="transmembrane region" description="Helical" evidence="10">
    <location>
        <begin position="191"/>
        <end position="213"/>
    </location>
</feature>
<evidence type="ECO:0000313" key="12">
    <source>
        <dbReference type="Proteomes" id="UP001303407"/>
    </source>
</evidence>
<feature type="transmembrane region" description="Helical" evidence="10">
    <location>
        <begin position="12"/>
        <end position="33"/>
    </location>
</feature>
<feature type="transmembrane region" description="Helical" evidence="10">
    <location>
        <begin position="160"/>
        <end position="179"/>
    </location>
</feature>
<gene>
    <name evidence="11" type="ORF">RHP49_14625</name>
</gene>
<accession>A0ABY9Y1L8</accession>
<name>A0ABY9Y1L8_9FLAO</name>
<dbReference type="InterPro" id="IPR002528">
    <property type="entry name" value="MATE_fam"/>
</dbReference>
<evidence type="ECO:0000256" key="2">
    <source>
        <dbReference type="ARBA" id="ARBA00022448"/>
    </source>
</evidence>
<evidence type="ECO:0000256" key="9">
    <source>
        <dbReference type="ARBA" id="ARBA00031636"/>
    </source>
</evidence>
<organism evidence="11 12">
    <name type="scientific">Thalassobellus suaedae</name>
    <dbReference type="NCBI Taxonomy" id="3074124"/>
    <lineage>
        <taxon>Bacteria</taxon>
        <taxon>Pseudomonadati</taxon>
        <taxon>Bacteroidota</taxon>
        <taxon>Flavobacteriia</taxon>
        <taxon>Flavobacteriales</taxon>
        <taxon>Flavobacteriaceae</taxon>
        <taxon>Thalassobellus</taxon>
    </lineage>
</organism>
<evidence type="ECO:0000256" key="6">
    <source>
        <dbReference type="ARBA" id="ARBA00022989"/>
    </source>
</evidence>
<dbReference type="EMBL" id="CP134536">
    <property type="protein sequence ID" value="WNH12116.1"/>
    <property type="molecule type" value="Genomic_DNA"/>
</dbReference>
<evidence type="ECO:0000256" key="1">
    <source>
        <dbReference type="ARBA" id="ARBA00004651"/>
    </source>
</evidence>
<keyword evidence="6 10" id="KW-1133">Transmembrane helix</keyword>
<evidence type="ECO:0000256" key="8">
    <source>
        <dbReference type="ARBA" id="ARBA00023136"/>
    </source>
</evidence>
<dbReference type="Pfam" id="PF01554">
    <property type="entry name" value="MatE"/>
    <property type="match status" value="2"/>
</dbReference>
<dbReference type="PIRSF" id="PIRSF006603">
    <property type="entry name" value="DinF"/>
    <property type="match status" value="1"/>
</dbReference>
<dbReference type="NCBIfam" id="TIGR00797">
    <property type="entry name" value="matE"/>
    <property type="match status" value="1"/>
</dbReference>
<dbReference type="RefSeq" id="WP_415862098.1">
    <property type="nucleotide sequence ID" value="NZ_CP134536.1"/>
</dbReference>
<dbReference type="InterPro" id="IPR050222">
    <property type="entry name" value="MATE_MdtK"/>
</dbReference>
<feature type="transmembrane region" description="Helical" evidence="10">
    <location>
        <begin position="94"/>
        <end position="116"/>
    </location>
</feature>
<keyword evidence="8 10" id="KW-0472">Membrane</keyword>
<proteinExistence type="predicted"/>
<feature type="transmembrane region" description="Helical" evidence="10">
    <location>
        <begin position="239"/>
        <end position="265"/>
    </location>
</feature>
<evidence type="ECO:0000256" key="4">
    <source>
        <dbReference type="ARBA" id="ARBA00022475"/>
    </source>
</evidence>
<protein>
    <recommendedName>
        <fullName evidence="9">Multidrug-efflux transporter</fullName>
    </recommendedName>
</protein>
<evidence type="ECO:0000313" key="11">
    <source>
        <dbReference type="EMBL" id="WNH12116.1"/>
    </source>
</evidence>
<evidence type="ECO:0000256" key="3">
    <source>
        <dbReference type="ARBA" id="ARBA00022449"/>
    </source>
</evidence>